<dbReference type="InterPro" id="IPR043504">
    <property type="entry name" value="Peptidase_S1_PA_chymotrypsin"/>
</dbReference>
<evidence type="ECO:0000256" key="4">
    <source>
        <dbReference type="SAM" id="SignalP"/>
    </source>
</evidence>
<accession>J4UML2</accession>
<dbReference type="InterPro" id="IPR018114">
    <property type="entry name" value="TRYPSIN_HIS"/>
</dbReference>
<keyword evidence="2" id="KW-1015">Disulfide bond</keyword>
<organism evidence="6 7">
    <name type="scientific">Beauveria bassiana (strain ARSEF 2860)</name>
    <name type="common">White muscardine disease fungus</name>
    <name type="synonym">Tritirachium shiotae</name>
    <dbReference type="NCBI Taxonomy" id="655819"/>
    <lineage>
        <taxon>Eukaryota</taxon>
        <taxon>Fungi</taxon>
        <taxon>Dikarya</taxon>
        <taxon>Ascomycota</taxon>
        <taxon>Pezizomycotina</taxon>
        <taxon>Sordariomycetes</taxon>
        <taxon>Hypocreomycetidae</taxon>
        <taxon>Hypocreales</taxon>
        <taxon>Cordycipitaceae</taxon>
        <taxon>Beauveria</taxon>
    </lineage>
</organism>
<gene>
    <name evidence="6" type="ORF">BBA_05118</name>
</gene>
<evidence type="ECO:0000256" key="3">
    <source>
        <dbReference type="RuleBase" id="RU363034"/>
    </source>
</evidence>
<dbReference type="PRINTS" id="PR00722">
    <property type="entry name" value="CHYMOTRYPSIN"/>
</dbReference>
<keyword evidence="3" id="KW-0645">Protease</keyword>
<dbReference type="Pfam" id="PF00089">
    <property type="entry name" value="Trypsin"/>
    <property type="match status" value="1"/>
</dbReference>
<dbReference type="AlphaFoldDB" id="J4UML2"/>
<dbReference type="Gene3D" id="2.40.10.10">
    <property type="entry name" value="Trypsin-like serine proteases"/>
    <property type="match status" value="1"/>
</dbReference>
<dbReference type="STRING" id="655819.J4UML2"/>
<dbReference type="PANTHER" id="PTHR24276:SF98">
    <property type="entry name" value="FI18310P1-RELATED"/>
    <property type="match status" value="1"/>
</dbReference>
<evidence type="ECO:0000256" key="2">
    <source>
        <dbReference type="ARBA" id="ARBA00023157"/>
    </source>
</evidence>
<name>J4UML2_BEAB2</name>
<dbReference type="HOGENOM" id="CLU_006842_7_5_1"/>
<dbReference type="InParanoid" id="J4UML2"/>
<feature type="signal peptide" evidence="4">
    <location>
        <begin position="1"/>
        <end position="18"/>
    </location>
</feature>
<dbReference type="CDD" id="cd00190">
    <property type="entry name" value="Tryp_SPc"/>
    <property type="match status" value="1"/>
</dbReference>
<dbReference type="GeneID" id="19888130"/>
<dbReference type="GO" id="GO:0004252">
    <property type="term" value="F:serine-type endopeptidase activity"/>
    <property type="evidence" value="ECO:0007669"/>
    <property type="project" value="InterPro"/>
</dbReference>
<dbReference type="PROSITE" id="PS00134">
    <property type="entry name" value="TRYPSIN_HIS"/>
    <property type="match status" value="1"/>
</dbReference>
<dbReference type="Proteomes" id="UP000002762">
    <property type="component" value="Unassembled WGS sequence"/>
</dbReference>
<dbReference type="EMBL" id="JH725161">
    <property type="protein sequence ID" value="EJP66147.1"/>
    <property type="molecule type" value="Genomic_DNA"/>
</dbReference>
<evidence type="ECO:0000313" key="6">
    <source>
        <dbReference type="EMBL" id="EJP66147.1"/>
    </source>
</evidence>
<feature type="domain" description="Peptidase S1" evidence="5">
    <location>
        <begin position="26"/>
        <end position="266"/>
    </location>
</feature>
<keyword evidence="7" id="KW-1185">Reference proteome</keyword>
<dbReference type="SMART" id="SM00020">
    <property type="entry name" value="Tryp_SPc"/>
    <property type="match status" value="1"/>
</dbReference>
<dbReference type="InterPro" id="IPR033116">
    <property type="entry name" value="TRYPSIN_SER"/>
</dbReference>
<dbReference type="PROSITE" id="PS50240">
    <property type="entry name" value="TRYPSIN_DOM"/>
    <property type="match status" value="1"/>
</dbReference>
<evidence type="ECO:0000313" key="7">
    <source>
        <dbReference type="Proteomes" id="UP000002762"/>
    </source>
</evidence>
<dbReference type="RefSeq" id="XP_008598437.1">
    <property type="nucleotide sequence ID" value="XM_008600215.1"/>
</dbReference>
<keyword evidence="4" id="KW-0732">Signal</keyword>
<dbReference type="InterPro" id="IPR009003">
    <property type="entry name" value="Peptidase_S1_PA"/>
</dbReference>
<evidence type="ECO:0000259" key="5">
    <source>
        <dbReference type="PROSITE" id="PS50240"/>
    </source>
</evidence>
<dbReference type="InterPro" id="IPR050430">
    <property type="entry name" value="Peptidase_S1"/>
</dbReference>
<protein>
    <submittedName>
        <fullName evidence="6">Chymotrypsin-like protein</fullName>
    </submittedName>
</protein>
<proteinExistence type="inferred from homology"/>
<sequence length="376" mass="40420">MRANVAVALTVGLPVALASVSMNKRIISPDESTDSYKFTVSIQDSNHTHLCGGMLLDSTTVLTAAHCFNATTDEGYVVAGKMDLTKEGGVVVKISTIQQPVLEQPNWRPAAKGDKINDIGIIKLATAIETSNEIEYATLPKSADDLPPNSQVVAVGWGNAAILEKGEKVKPTEKRAEAAIPLQTIDKCKETTQWDLGDTSTLLCAGKPGKNVCKGDSGGPLIDVKSGTLVGLVSHNFDDNRGRKCISPSIFTKVGSYLDFINNNLGQRGYTGGASQWYKDEPKLVELKGGLIKDCADHYNSKVGECIRSIDAEFGAVNGDLGETADDATREAYNEKIAACYKLRDGFTQCPVCVKDATLDWKLDQVVKCVDEKTKK</sequence>
<dbReference type="GO" id="GO:0006508">
    <property type="term" value="P:proteolysis"/>
    <property type="evidence" value="ECO:0007669"/>
    <property type="project" value="UniProtKB-KW"/>
</dbReference>
<dbReference type="PROSITE" id="PS00135">
    <property type="entry name" value="TRYPSIN_SER"/>
    <property type="match status" value="1"/>
</dbReference>
<keyword evidence="3" id="KW-0720">Serine protease</keyword>
<feature type="chain" id="PRO_5003781282" evidence="4">
    <location>
        <begin position="19"/>
        <end position="376"/>
    </location>
</feature>
<keyword evidence="3" id="KW-0378">Hydrolase</keyword>
<dbReference type="PANTHER" id="PTHR24276">
    <property type="entry name" value="POLYSERASE-RELATED"/>
    <property type="match status" value="1"/>
</dbReference>
<evidence type="ECO:0000256" key="1">
    <source>
        <dbReference type="ARBA" id="ARBA00007664"/>
    </source>
</evidence>
<dbReference type="SUPFAM" id="SSF50494">
    <property type="entry name" value="Trypsin-like serine proteases"/>
    <property type="match status" value="1"/>
</dbReference>
<dbReference type="InterPro" id="IPR001254">
    <property type="entry name" value="Trypsin_dom"/>
</dbReference>
<dbReference type="OrthoDB" id="6380398at2759"/>
<comment type="similarity">
    <text evidence="1">Belongs to the peptidase S1 family.</text>
</comment>
<reference evidence="6 7" key="1">
    <citation type="journal article" date="2012" name="Sci. Rep.">
        <title>Genomic perspectives on the evolution of fungal entomopathogenicity in Beauveria bassiana.</title>
        <authorList>
            <person name="Xiao G."/>
            <person name="Ying S.H."/>
            <person name="Zheng P."/>
            <person name="Wang Z.L."/>
            <person name="Zhang S."/>
            <person name="Xie X.Q."/>
            <person name="Shang Y."/>
            <person name="St Leger R.J."/>
            <person name="Zhao G.P."/>
            <person name="Wang C."/>
            <person name="Feng M.G."/>
        </authorList>
    </citation>
    <scope>NUCLEOTIDE SEQUENCE [LARGE SCALE GENOMIC DNA]</scope>
    <source>
        <strain evidence="6 7">ARSEF 2860</strain>
    </source>
</reference>
<dbReference type="InterPro" id="IPR001314">
    <property type="entry name" value="Peptidase_S1A"/>
</dbReference>